<evidence type="ECO:0000259" key="4">
    <source>
        <dbReference type="Pfam" id="PF14512"/>
    </source>
</evidence>
<comment type="similarity">
    <text evidence="1">Belongs to the nitroreductase family.</text>
</comment>
<accession>A0A7C4NNG0</accession>
<dbReference type="Pfam" id="PF00881">
    <property type="entry name" value="Nitroreductase"/>
    <property type="match status" value="1"/>
</dbReference>
<dbReference type="InterPro" id="IPR000415">
    <property type="entry name" value="Nitroreductase-like"/>
</dbReference>
<gene>
    <name evidence="6" type="ORF">ENU08_06565</name>
    <name evidence="5" type="ORF">ENU41_06830</name>
</gene>
<dbReference type="PANTHER" id="PTHR43673:SF10">
    <property type="entry name" value="NADH DEHYDROGENASE_NAD(P)H NITROREDUCTASE XCC3605-RELATED"/>
    <property type="match status" value="1"/>
</dbReference>
<dbReference type="PANTHER" id="PTHR43673">
    <property type="entry name" value="NAD(P)H NITROREDUCTASE YDGI-RELATED"/>
    <property type="match status" value="1"/>
</dbReference>
<evidence type="ECO:0000256" key="2">
    <source>
        <dbReference type="ARBA" id="ARBA00023002"/>
    </source>
</evidence>
<dbReference type="SUPFAM" id="SSF55469">
    <property type="entry name" value="FMN-dependent nitroreductase-like"/>
    <property type="match status" value="1"/>
</dbReference>
<comment type="caution">
    <text evidence="6">The sequence shown here is derived from an EMBL/GenBank/DDBJ whole genome shotgun (WGS) entry which is preliminary data.</text>
</comment>
<sequence>MGVYEVILSRRSIRAYKREPIMRENLEKILESAKWAPSAGNRQPWHFVVVLDEQIKEKLVPACRNQGFIRDAACVVVGLADLERSPKWAIVDTTIALEHIVLEATELGYGTCWIGAFDEAEVKKILNIPDKYKVVALIPIGVPAESPPPRPRKPLKEIVSLNTFGNPW</sequence>
<dbReference type="GO" id="GO:0016491">
    <property type="term" value="F:oxidoreductase activity"/>
    <property type="evidence" value="ECO:0007669"/>
    <property type="project" value="UniProtKB-KW"/>
</dbReference>
<evidence type="ECO:0000259" key="3">
    <source>
        <dbReference type="Pfam" id="PF00881"/>
    </source>
</evidence>
<dbReference type="InterPro" id="IPR029478">
    <property type="entry name" value="TM1586_NiRdase"/>
</dbReference>
<evidence type="ECO:0000256" key="1">
    <source>
        <dbReference type="ARBA" id="ARBA00007118"/>
    </source>
</evidence>
<organism evidence="6">
    <name type="scientific">Ignisphaera aggregans</name>
    <dbReference type="NCBI Taxonomy" id="334771"/>
    <lineage>
        <taxon>Archaea</taxon>
        <taxon>Thermoproteota</taxon>
        <taxon>Thermoprotei</taxon>
        <taxon>Desulfurococcales</taxon>
        <taxon>Desulfurococcaceae</taxon>
        <taxon>Ignisphaera</taxon>
    </lineage>
</organism>
<keyword evidence="2" id="KW-0560">Oxidoreductase</keyword>
<reference evidence="6" key="1">
    <citation type="journal article" date="2020" name="mSystems">
        <title>Genome- and Community-Level Interaction Insights into Carbon Utilization and Element Cycling Functions of Hydrothermarchaeota in Hydrothermal Sediment.</title>
        <authorList>
            <person name="Zhou Z."/>
            <person name="Liu Y."/>
            <person name="Xu W."/>
            <person name="Pan J."/>
            <person name="Luo Z.H."/>
            <person name="Li M."/>
        </authorList>
    </citation>
    <scope>NUCLEOTIDE SEQUENCE [LARGE SCALE GENOMIC DNA]</scope>
    <source>
        <strain evidence="6">SpSt-637</strain>
        <strain evidence="5">SpSt-667</strain>
    </source>
</reference>
<feature type="domain" description="Putative nitroreductase TM1586" evidence="4">
    <location>
        <begin position="97"/>
        <end position="162"/>
    </location>
</feature>
<name>A0A7C4NNG0_9CREN</name>
<dbReference type="EMBL" id="DTBD01000057">
    <property type="protein sequence ID" value="HGQ64888.1"/>
    <property type="molecule type" value="Genomic_DNA"/>
</dbReference>
<evidence type="ECO:0000313" key="6">
    <source>
        <dbReference type="EMBL" id="HGQ64888.1"/>
    </source>
</evidence>
<evidence type="ECO:0000313" key="5">
    <source>
        <dbReference type="EMBL" id="HGQ36373.1"/>
    </source>
</evidence>
<dbReference type="EMBL" id="DTCK01000041">
    <property type="protein sequence ID" value="HGQ36373.1"/>
    <property type="molecule type" value="Genomic_DNA"/>
</dbReference>
<feature type="domain" description="Nitroreductase" evidence="3">
    <location>
        <begin position="7"/>
        <end position="78"/>
    </location>
</feature>
<protein>
    <submittedName>
        <fullName evidence="6">Nitroreductase</fullName>
    </submittedName>
</protein>
<dbReference type="Gene3D" id="3.40.109.10">
    <property type="entry name" value="NADH Oxidase"/>
    <property type="match status" value="1"/>
</dbReference>
<proteinExistence type="inferred from homology"/>
<dbReference type="Pfam" id="PF14512">
    <property type="entry name" value="TM1586_NiRdase"/>
    <property type="match status" value="1"/>
</dbReference>
<dbReference type="InterPro" id="IPR029479">
    <property type="entry name" value="Nitroreductase"/>
</dbReference>
<dbReference type="AlphaFoldDB" id="A0A7C4NNG0"/>